<organism evidence="3 4">
    <name type="scientific">Plectus sambesii</name>
    <dbReference type="NCBI Taxonomy" id="2011161"/>
    <lineage>
        <taxon>Eukaryota</taxon>
        <taxon>Metazoa</taxon>
        <taxon>Ecdysozoa</taxon>
        <taxon>Nematoda</taxon>
        <taxon>Chromadorea</taxon>
        <taxon>Plectida</taxon>
        <taxon>Plectina</taxon>
        <taxon>Plectoidea</taxon>
        <taxon>Plectidae</taxon>
        <taxon>Plectus</taxon>
    </lineage>
</organism>
<keyword evidence="3" id="KW-1185">Reference proteome</keyword>
<evidence type="ECO:0000256" key="1">
    <source>
        <dbReference type="SAM" id="MobiDB-lite"/>
    </source>
</evidence>
<feature type="compositionally biased region" description="Basic and acidic residues" evidence="1">
    <location>
        <begin position="227"/>
        <end position="236"/>
    </location>
</feature>
<feature type="compositionally biased region" description="Low complexity" evidence="1">
    <location>
        <begin position="242"/>
        <end position="256"/>
    </location>
</feature>
<evidence type="ECO:0000313" key="3">
    <source>
        <dbReference type="Proteomes" id="UP000887566"/>
    </source>
</evidence>
<dbReference type="WBParaSite" id="PSAMB.scaffold121size75511.g2306.t1">
    <property type="protein sequence ID" value="PSAMB.scaffold121size75511.g2306.t1"/>
    <property type="gene ID" value="PSAMB.scaffold121size75511.g2306"/>
</dbReference>
<protein>
    <submittedName>
        <fullName evidence="4">Uncharacterized protein</fullName>
    </submittedName>
</protein>
<keyword evidence="2" id="KW-0472">Membrane</keyword>
<keyword evidence="2" id="KW-1133">Transmembrane helix</keyword>
<evidence type="ECO:0000313" key="4">
    <source>
        <dbReference type="WBParaSite" id="PSAMB.scaffold121size75511.g2306.t1"/>
    </source>
</evidence>
<feature type="transmembrane region" description="Helical" evidence="2">
    <location>
        <begin position="132"/>
        <end position="157"/>
    </location>
</feature>
<dbReference type="Proteomes" id="UP000887566">
    <property type="component" value="Unplaced"/>
</dbReference>
<reference evidence="4" key="1">
    <citation type="submission" date="2022-11" db="UniProtKB">
        <authorList>
            <consortium name="WormBaseParasite"/>
        </authorList>
    </citation>
    <scope>IDENTIFICATION</scope>
</reference>
<dbReference type="AlphaFoldDB" id="A0A914USB0"/>
<feature type="region of interest" description="Disordered" evidence="1">
    <location>
        <begin position="227"/>
        <end position="274"/>
    </location>
</feature>
<proteinExistence type="predicted"/>
<sequence>MNEELNGSGTCRSFDNLRTTCLFPIDKLGTMAATAVLNPCKQPAELDLSTETPAGRVLSSFVAGNQVEWRQIGPEYWPLGLSVRFERTTEDTFLVKACLDTIRTGHVACFLDQNVTRPVQCSSYSGAGTHSVASVGVICVLLAAVLLTLVISVAILIKRKAARKGCRKSSHHKQLVASSLPTLPIAKPYGTRPAPPDSRGLLLTVIEEDDEVDTSRALLLIEDGLSSHDDSKRSKEVQTSATSLNTSGLGSAGSSSGDHDKSSSPYGVVLESPL</sequence>
<keyword evidence="2" id="KW-0812">Transmembrane</keyword>
<accession>A0A914USB0</accession>
<evidence type="ECO:0000256" key="2">
    <source>
        <dbReference type="SAM" id="Phobius"/>
    </source>
</evidence>
<name>A0A914USB0_9BILA</name>